<comment type="subcellular location">
    <subcellularLocation>
        <location evidence="1 10">Cell membrane</location>
        <topology evidence="1 10">Multi-pass membrane protein</topology>
    </subcellularLocation>
</comment>
<feature type="transmembrane region" description="Helical" evidence="10">
    <location>
        <begin position="191"/>
        <end position="209"/>
    </location>
</feature>
<comment type="caution">
    <text evidence="10">Lacks conserved residue(s) required for the propagation of feature annotation.</text>
</comment>
<name>A0A653BPR6_CALMS</name>
<evidence type="ECO:0000313" key="12">
    <source>
        <dbReference type="Proteomes" id="UP000410492"/>
    </source>
</evidence>
<feature type="transmembrane region" description="Helical" evidence="10">
    <location>
        <begin position="36"/>
        <end position="60"/>
    </location>
</feature>
<evidence type="ECO:0000313" key="11">
    <source>
        <dbReference type="EMBL" id="VEN37494.1"/>
    </source>
</evidence>
<feature type="transmembrane region" description="Helical" evidence="10">
    <location>
        <begin position="324"/>
        <end position="345"/>
    </location>
</feature>
<feature type="transmembrane region" description="Helical" evidence="10">
    <location>
        <begin position="127"/>
        <end position="148"/>
    </location>
</feature>
<keyword evidence="3 10" id="KW-0716">Sensory transduction</keyword>
<keyword evidence="12" id="KW-1185">Reference proteome</keyword>
<keyword evidence="4 10" id="KW-0812">Transmembrane</keyword>
<dbReference type="Pfam" id="PF02949">
    <property type="entry name" value="7tm_6"/>
    <property type="match status" value="1"/>
</dbReference>
<dbReference type="GO" id="GO:0005549">
    <property type="term" value="F:odorant binding"/>
    <property type="evidence" value="ECO:0007669"/>
    <property type="project" value="InterPro"/>
</dbReference>
<keyword evidence="7 10" id="KW-0472">Membrane</keyword>
<keyword evidence="6 10" id="KW-1133">Transmembrane helix</keyword>
<evidence type="ECO:0000256" key="10">
    <source>
        <dbReference type="RuleBase" id="RU351113"/>
    </source>
</evidence>
<protein>
    <recommendedName>
        <fullName evidence="10">Odorant receptor</fullName>
    </recommendedName>
</protein>
<feature type="transmembrane region" description="Helical" evidence="10">
    <location>
        <begin position="293"/>
        <end position="312"/>
    </location>
</feature>
<proteinExistence type="inferred from homology"/>
<evidence type="ECO:0000256" key="7">
    <source>
        <dbReference type="ARBA" id="ARBA00023136"/>
    </source>
</evidence>
<keyword evidence="5 10" id="KW-0552">Olfaction</keyword>
<dbReference type="GO" id="GO:0004984">
    <property type="term" value="F:olfactory receptor activity"/>
    <property type="evidence" value="ECO:0007669"/>
    <property type="project" value="InterPro"/>
</dbReference>
<dbReference type="OrthoDB" id="8191658at2759"/>
<sequence length="415" mass="47600">MRTGAHKNDFFQTIESFNRVAGVWLEPETSSMAKRVFFFVWDTLLAVYATSFVISEFLVIERIMGHLLLLVPHIAMLVGTCVGVLEFAILISNQAKMTRLKNVLQSEIFEYEDCHASQKIVEDSRAFYNRIMIATYLFYWMVGVGGHLSALKDLNAENRAGRYGVNVTCYNLIPHLFVIPFQTNTVKRCKDALMVMDFGLFVLAGYLATHDTLLYAFTSCVDAKFQVVSEATATIRERTELKMQIAKNFGILRDEEIPELEELMYKEIKRCNYSLMTLLSCCEDLESIFCYTLLGRAIASLLLLASCLYVGSFLSAKDPAMYHLIEYFVAAFFQIFMVCFFGFLITERGAAYNTYLYESDWHSCSLRYKRAMLIMMNRMQQPVYLTIGKFYPLSLQAFMQVFKAAFSYATVLKTV</sequence>
<dbReference type="PANTHER" id="PTHR21137">
    <property type="entry name" value="ODORANT RECEPTOR"/>
    <property type="match status" value="1"/>
</dbReference>
<evidence type="ECO:0000256" key="6">
    <source>
        <dbReference type="ARBA" id="ARBA00022989"/>
    </source>
</evidence>
<dbReference type="InterPro" id="IPR004117">
    <property type="entry name" value="7tm6_olfct_rcpt"/>
</dbReference>
<keyword evidence="9 10" id="KW-0807">Transducer</keyword>
<dbReference type="GO" id="GO:0005886">
    <property type="term" value="C:plasma membrane"/>
    <property type="evidence" value="ECO:0007669"/>
    <property type="project" value="UniProtKB-SubCell"/>
</dbReference>
<evidence type="ECO:0000256" key="8">
    <source>
        <dbReference type="ARBA" id="ARBA00023170"/>
    </source>
</evidence>
<reference evidence="11 12" key="1">
    <citation type="submission" date="2019-01" db="EMBL/GenBank/DDBJ databases">
        <authorList>
            <person name="Sayadi A."/>
        </authorList>
    </citation>
    <scope>NUCLEOTIDE SEQUENCE [LARGE SCALE GENOMIC DNA]</scope>
</reference>
<keyword evidence="2" id="KW-1003">Cell membrane</keyword>
<evidence type="ECO:0000256" key="5">
    <source>
        <dbReference type="ARBA" id="ARBA00022725"/>
    </source>
</evidence>
<accession>A0A653BPR6</accession>
<comment type="similarity">
    <text evidence="10">Belongs to the insect chemoreceptor superfamily. Heteromeric odorant receptor channel (TC 1.A.69) family.</text>
</comment>
<evidence type="ECO:0000256" key="9">
    <source>
        <dbReference type="ARBA" id="ARBA00023224"/>
    </source>
</evidence>
<dbReference type="GO" id="GO:0007165">
    <property type="term" value="P:signal transduction"/>
    <property type="evidence" value="ECO:0007669"/>
    <property type="project" value="UniProtKB-KW"/>
</dbReference>
<evidence type="ECO:0000256" key="2">
    <source>
        <dbReference type="ARBA" id="ARBA00022475"/>
    </source>
</evidence>
<dbReference type="AlphaFoldDB" id="A0A653BPR6"/>
<evidence type="ECO:0000256" key="3">
    <source>
        <dbReference type="ARBA" id="ARBA00022606"/>
    </source>
</evidence>
<dbReference type="EMBL" id="CAACVG010003425">
    <property type="protein sequence ID" value="VEN37494.1"/>
    <property type="molecule type" value="Genomic_DNA"/>
</dbReference>
<keyword evidence="8 10" id="KW-0675">Receptor</keyword>
<dbReference type="PANTHER" id="PTHR21137:SF35">
    <property type="entry name" value="ODORANT RECEPTOR 19A-RELATED"/>
    <property type="match status" value="1"/>
</dbReference>
<dbReference type="Proteomes" id="UP000410492">
    <property type="component" value="Unassembled WGS sequence"/>
</dbReference>
<feature type="transmembrane region" description="Helical" evidence="10">
    <location>
        <begin position="66"/>
        <end position="91"/>
    </location>
</feature>
<gene>
    <name evidence="11" type="ORF">CALMAC_LOCUS2724</name>
</gene>
<evidence type="ECO:0000256" key="1">
    <source>
        <dbReference type="ARBA" id="ARBA00004651"/>
    </source>
</evidence>
<evidence type="ECO:0000256" key="4">
    <source>
        <dbReference type="ARBA" id="ARBA00022692"/>
    </source>
</evidence>
<organism evidence="11 12">
    <name type="scientific">Callosobruchus maculatus</name>
    <name type="common">Southern cowpea weevil</name>
    <name type="synonym">Pulse bruchid</name>
    <dbReference type="NCBI Taxonomy" id="64391"/>
    <lineage>
        <taxon>Eukaryota</taxon>
        <taxon>Metazoa</taxon>
        <taxon>Ecdysozoa</taxon>
        <taxon>Arthropoda</taxon>
        <taxon>Hexapoda</taxon>
        <taxon>Insecta</taxon>
        <taxon>Pterygota</taxon>
        <taxon>Neoptera</taxon>
        <taxon>Endopterygota</taxon>
        <taxon>Coleoptera</taxon>
        <taxon>Polyphaga</taxon>
        <taxon>Cucujiformia</taxon>
        <taxon>Chrysomeloidea</taxon>
        <taxon>Chrysomelidae</taxon>
        <taxon>Bruchinae</taxon>
        <taxon>Bruchini</taxon>
        <taxon>Callosobruchus</taxon>
    </lineage>
</organism>